<comment type="caution">
    <text evidence="1">The sequence shown here is derived from an EMBL/GenBank/DDBJ whole genome shotgun (WGS) entry which is preliminary data.</text>
</comment>
<protein>
    <recommendedName>
        <fullName evidence="3">Twin-arginine translocation pathway signal</fullName>
    </recommendedName>
</protein>
<dbReference type="Proteomes" id="UP000027219">
    <property type="component" value="Unassembled WGS sequence"/>
</dbReference>
<evidence type="ECO:0000313" key="2">
    <source>
        <dbReference type="Proteomes" id="UP000027219"/>
    </source>
</evidence>
<dbReference type="STRING" id="212667.VFDL14_21735"/>
<name>A0A066UJ90_9VIBR</name>
<dbReference type="RefSeq" id="WP_032552867.1">
    <property type="nucleotide sequence ID" value="NZ_JBEEAX010000004.1"/>
</dbReference>
<dbReference type="AlphaFoldDB" id="A0A066UJ90"/>
<evidence type="ECO:0000313" key="1">
    <source>
        <dbReference type="EMBL" id="KDN27501.1"/>
    </source>
</evidence>
<gene>
    <name evidence="1" type="ORF">VFDL14_21735</name>
</gene>
<dbReference type="InterPro" id="IPR053855">
    <property type="entry name" value="DUF6931"/>
</dbReference>
<sequence>MKKIPYKNSAQILAHFELSEEASALVNGETLPTEAIAKLQEAGLNIDLTNYLAHALPMREAVWWSVQATLLRKADLTNQELKLINESGKWVKEPNEAARRHIEKTLEPLPNESSARWVGQSVFWSGQGSIAPADLPVVMPADLLYAKAVAGAVNTAAALPEWSGYKAYYKKVFSSAIDIANGGSGMISEGGQ</sequence>
<dbReference type="EMBL" id="JFFR01000027">
    <property type="protein sequence ID" value="KDN27501.1"/>
    <property type="molecule type" value="Genomic_DNA"/>
</dbReference>
<proteinExistence type="predicted"/>
<reference evidence="1 2" key="1">
    <citation type="submission" date="2014-02" db="EMBL/GenBank/DDBJ databases">
        <title>Vibrio fortis Dalian14 Genome Sequencing.</title>
        <authorList>
            <person name="Wang Y."/>
            <person name="Song L."/>
            <person name="Liu G."/>
            <person name="Ding J."/>
        </authorList>
    </citation>
    <scope>NUCLEOTIDE SEQUENCE [LARGE SCALE GENOMIC DNA]</scope>
    <source>
        <strain evidence="1 2">Dalian14</strain>
    </source>
</reference>
<keyword evidence="2" id="KW-1185">Reference proteome</keyword>
<dbReference type="OrthoDB" id="5572566at2"/>
<dbReference type="Pfam" id="PF22011">
    <property type="entry name" value="DUF6931"/>
    <property type="match status" value="1"/>
</dbReference>
<organism evidence="1 2">
    <name type="scientific">Vibrio fortis</name>
    <dbReference type="NCBI Taxonomy" id="212667"/>
    <lineage>
        <taxon>Bacteria</taxon>
        <taxon>Pseudomonadati</taxon>
        <taxon>Pseudomonadota</taxon>
        <taxon>Gammaproteobacteria</taxon>
        <taxon>Vibrionales</taxon>
        <taxon>Vibrionaceae</taxon>
        <taxon>Vibrio</taxon>
    </lineage>
</organism>
<evidence type="ECO:0008006" key="3">
    <source>
        <dbReference type="Google" id="ProtNLM"/>
    </source>
</evidence>
<accession>A0A066UJ90</accession>